<dbReference type="AlphaFoldDB" id="D2VW21"/>
<organism evidence="3">
    <name type="scientific">Naegleria gruberi</name>
    <name type="common">Amoeba</name>
    <dbReference type="NCBI Taxonomy" id="5762"/>
    <lineage>
        <taxon>Eukaryota</taxon>
        <taxon>Discoba</taxon>
        <taxon>Heterolobosea</taxon>
        <taxon>Tetramitia</taxon>
        <taxon>Eutetramitia</taxon>
        <taxon>Vahlkampfiidae</taxon>
        <taxon>Naegleria</taxon>
    </lineage>
</organism>
<dbReference type="PANTHER" id="PTHR45982">
    <property type="entry name" value="REGULATOR OF CHROMOSOME CONDENSATION"/>
    <property type="match status" value="1"/>
</dbReference>
<name>D2VW21_NAEGR</name>
<evidence type="ECO:0000256" key="1">
    <source>
        <dbReference type="PROSITE-ProRule" id="PRU00235"/>
    </source>
</evidence>
<reference evidence="2 3" key="1">
    <citation type="journal article" date="2010" name="Cell">
        <title>The genome of Naegleria gruberi illuminates early eukaryotic versatility.</title>
        <authorList>
            <person name="Fritz-Laylin L.K."/>
            <person name="Prochnik S.E."/>
            <person name="Ginger M.L."/>
            <person name="Dacks J.B."/>
            <person name="Carpenter M.L."/>
            <person name="Field M.C."/>
            <person name="Kuo A."/>
            <person name="Paredez A."/>
            <person name="Chapman J."/>
            <person name="Pham J."/>
            <person name="Shu S."/>
            <person name="Neupane R."/>
            <person name="Cipriano M."/>
            <person name="Mancuso J."/>
            <person name="Tu H."/>
            <person name="Salamov A."/>
            <person name="Lindquist E."/>
            <person name="Shapiro H."/>
            <person name="Lucas S."/>
            <person name="Grigoriev I.V."/>
            <person name="Cande W.Z."/>
            <person name="Fulton C."/>
            <person name="Rokhsar D.S."/>
            <person name="Dawson S.C."/>
        </authorList>
    </citation>
    <scope>NUCLEOTIDE SEQUENCE [LARGE SCALE GENOMIC DNA]</scope>
    <source>
        <strain evidence="2 3">NEG-M</strain>
    </source>
</reference>
<dbReference type="KEGG" id="ngr:NAEGRDRAFT_52706"/>
<feature type="repeat" description="RCC1" evidence="1">
    <location>
        <begin position="243"/>
        <end position="294"/>
    </location>
</feature>
<sequence length="342" mass="38934">MNFITSLFTAPTTKKLKANKKKPMKKQNIVHANHHHHLDQRSPIQRSQLDFNNYLMRDDTKPTQVFLSKSEYYEEGITDDIYMMGKMTSDSMIVLTRKGRIYVHVEQKWKPVDLEHEFVVDFEISPINVILKTRLGNLYGATTYNTWNQAGTTIGSPSMADLRFELVQRNDELVDVKTGYGHSYFLDMNRELYFCGNSGFGQLACSGDRAHDMTKISNSKIKGRRVKIIASGFANCLAVFEDGNGLVWGNNDHKQLGYEKHFCITNPKPLDLPSDNEIIGLSAGQNISLAMTIAHEIFIAGSFMGTIDVWRKIVEIDFSPQSIFDAYIIYNDVYILSTSKLF</sequence>
<accession>D2VW21</accession>
<dbReference type="InParanoid" id="D2VW21"/>
<dbReference type="PROSITE" id="PS50012">
    <property type="entry name" value="RCC1_3"/>
    <property type="match status" value="1"/>
</dbReference>
<dbReference type="Proteomes" id="UP000006671">
    <property type="component" value="Unassembled WGS sequence"/>
</dbReference>
<dbReference type="VEuPathDB" id="AmoebaDB:NAEGRDRAFT_52706"/>
<gene>
    <name evidence="2" type="ORF">NAEGRDRAFT_52706</name>
</gene>
<dbReference type="InterPro" id="IPR000408">
    <property type="entry name" value="Reg_chr_condens"/>
</dbReference>
<dbReference type="Pfam" id="PF00415">
    <property type="entry name" value="RCC1"/>
    <property type="match status" value="1"/>
</dbReference>
<evidence type="ECO:0000313" key="2">
    <source>
        <dbReference type="EMBL" id="EFC39003.1"/>
    </source>
</evidence>
<dbReference type="PANTHER" id="PTHR45982:SF1">
    <property type="entry name" value="REGULATOR OF CHROMOSOME CONDENSATION"/>
    <property type="match status" value="1"/>
</dbReference>
<dbReference type="InterPro" id="IPR051553">
    <property type="entry name" value="Ran_GTPase-activating"/>
</dbReference>
<dbReference type="EMBL" id="GG738903">
    <property type="protein sequence ID" value="EFC39003.1"/>
    <property type="molecule type" value="Genomic_DNA"/>
</dbReference>
<dbReference type="GeneID" id="8850793"/>
<evidence type="ECO:0000313" key="3">
    <source>
        <dbReference type="Proteomes" id="UP000006671"/>
    </source>
</evidence>
<dbReference type="RefSeq" id="XP_002671747.1">
    <property type="nucleotide sequence ID" value="XM_002671701.1"/>
</dbReference>
<keyword evidence="3" id="KW-1185">Reference proteome</keyword>
<dbReference type="InterPro" id="IPR009091">
    <property type="entry name" value="RCC1/BLIP-II"/>
</dbReference>
<dbReference type="Gene3D" id="2.130.10.30">
    <property type="entry name" value="Regulator of chromosome condensation 1/beta-lactamase-inhibitor protein II"/>
    <property type="match status" value="1"/>
</dbReference>
<dbReference type="SUPFAM" id="SSF50985">
    <property type="entry name" value="RCC1/BLIP-II"/>
    <property type="match status" value="1"/>
</dbReference>
<proteinExistence type="predicted"/>
<protein>
    <submittedName>
        <fullName evidence="2">Predicted protein</fullName>
    </submittedName>
</protein>
<dbReference type="OrthoDB" id="61110at2759"/>